<dbReference type="InterPro" id="IPR051010">
    <property type="entry name" value="BCAA_transport"/>
</dbReference>
<dbReference type="AlphaFoldDB" id="A0A8I2C2M5"/>
<evidence type="ECO:0000313" key="7">
    <source>
        <dbReference type="Proteomes" id="UP000673383"/>
    </source>
</evidence>
<keyword evidence="2 4" id="KW-0732">Signal</keyword>
<keyword evidence="3" id="KW-0813">Transport</keyword>
<keyword evidence="3" id="KW-0029">Amino-acid transport</keyword>
<evidence type="ECO:0000256" key="4">
    <source>
        <dbReference type="SAM" id="SignalP"/>
    </source>
</evidence>
<evidence type="ECO:0000256" key="1">
    <source>
        <dbReference type="ARBA" id="ARBA00010062"/>
    </source>
</evidence>
<dbReference type="InterPro" id="IPR028081">
    <property type="entry name" value="Leu-bd"/>
</dbReference>
<sequence>MHRLIVAAAAALTVLGGAASAQESIKIGYIDPLSGGGASVGEGGLKTFQYLADELNAKGGILGHKVEIVPLDNKTNPQESLVQAQKAVDAGVHYITQGNGSSVGAALEDFVTKHNSRNPGKEVLYFNYAAVDPAMTNEKCSYWHFRWDANSDIKMEALTNYMKGQPSIKKVYLINMDYSFGQSVRSTARKMLGEKRPDIQVVGDELHPMLKVTDFSPYIAKIKASGADTVVTGNWGQDFALLLKAAADAGLKVNWYTYYAGGAGGPTAIKQAGLEGQVFQISEGVPNSGNKAAMDFEKDFRAKTGISVWYPRAVNEMRMFKAAAEKANSIDPVKVAAALEGMKFEVFDGGEGFIRKDDHQFFQPIYISSFGSLADKTKEPFDEENTGWGWRIVSKIDTAQTMLPTTCNMKRP</sequence>
<dbReference type="Gene3D" id="3.40.50.2300">
    <property type="match status" value="2"/>
</dbReference>
<evidence type="ECO:0000256" key="2">
    <source>
        <dbReference type="ARBA" id="ARBA00022729"/>
    </source>
</evidence>
<gene>
    <name evidence="6" type="ORF">JOH49_000745</name>
</gene>
<comment type="caution">
    <text evidence="6">The sequence shown here is derived from an EMBL/GenBank/DDBJ whole genome shotgun (WGS) entry which is preliminary data.</text>
</comment>
<proteinExistence type="inferred from homology"/>
<protein>
    <submittedName>
        <fullName evidence="6">Branched-chain amino acid transport system substrate-binding protein</fullName>
    </submittedName>
</protein>
<feature type="chain" id="PRO_5034108815" evidence="4">
    <location>
        <begin position="22"/>
        <end position="412"/>
    </location>
</feature>
<dbReference type="Pfam" id="PF13458">
    <property type="entry name" value="Peripla_BP_6"/>
    <property type="match status" value="1"/>
</dbReference>
<evidence type="ECO:0000259" key="5">
    <source>
        <dbReference type="Pfam" id="PF13458"/>
    </source>
</evidence>
<evidence type="ECO:0000256" key="3">
    <source>
        <dbReference type="ARBA" id="ARBA00022970"/>
    </source>
</evidence>
<feature type="signal peptide" evidence="4">
    <location>
        <begin position="1"/>
        <end position="21"/>
    </location>
</feature>
<dbReference type="SUPFAM" id="SSF53822">
    <property type="entry name" value="Periplasmic binding protein-like I"/>
    <property type="match status" value="1"/>
</dbReference>
<organism evidence="6 7">
    <name type="scientific">Bradyrhizobium elkanii</name>
    <dbReference type="NCBI Taxonomy" id="29448"/>
    <lineage>
        <taxon>Bacteria</taxon>
        <taxon>Pseudomonadati</taxon>
        <taxon>Pseudomonadota</taxon>
        <taxon>Alphaproteobacteria</taxon>
        <taxon>Hyphomicrobiales</taxon>
        <taxon>Nitrobacteraceae</taxon>
        <taxon>Bradyrhizobium</taxon>
    </lineage>
</organism>
<feature type="domain" description="Leucine-binding protein" evidence="5">
    <location>
        <begin position="24"/>
        <end position="368"/>
    </location>
</feature>
<dbReference type="PANTHER" id="PTHR30483">
    <property type="entry name" value="LEUCINE-SPECIFIC-BINDING PROTEIN"/>
    <property type="match status" value="1"/>
</dbReference>
<dbReference type="Proteomes" id="UP000673383">
    <property type="component" value="Unassembled WGS sequence"/>
</dbReference>
<dbReference type="PANTHER" id="PTHR30483:SF6">
    <property type="entry name" value="PERIPLASMIC BINDING PROTEIN OF ABC TRANSPORTER FOR NATURAL AMINO ACIDS"/>
    <property type="match status" value="1"/>
</dbReference>
<dbReference type="GO" id="GO:0006865">
    <property type="term" value="P:amino acid transport"/>
    <property type="evidence" value="ECO:0007669"/>
    <property type="project" value="UniProtKB-KW"/>
</dbReference>
<reference evidence="6" key="1">
    <citation type="submission" date="2021-02" db="EMBL/GenBank/DDBJ databases">
        <title>Genomic Encyclopedia of Type Strains, Phase IV (KMG-V): Genome sequencing to study the core and pangenomes of soil and plant-associated prokaryotes.</title>
        <authorList>
            <person name="Whitman W."/>
        </authorList>
    </citation>
    <scope>NUCLEOTIDE SEQUENCE</scope>
    <source>
        <strain evidence="6">USDA 406</strain>
    </source>
</reference>
<dbReference type="EMBL" id="JAFICZ010000001">
    <property type="protein sequence ID" value="MBP1290992.1"/>
    <property type="molecule type" value="Genomic_DNA"/>
</dbReference>
<comment type="similarity">
    <text evidence="1">Belongs to the leucine-binding protein family.</text>
</comment>
<name>A0A8I2C2M5_BRAEL</name>
<dbReference type="CDD" id="cd06329">
    <property type="entry name" value="PBP1_SBP-like"/>
    <property type="match status" value="1"/>
</dbReference>
<dbReference type="InterPro" id="IPR028082">
    <property type="entry name" value="Peripla_BP_I"/>
</dbReference>
<dbReference type="RefSeq" id="WP_050385200.1">
    <property type="nucleotide sequence ID" value="NZ_JAFICZ010000001.1"/>
</dbReference>
<accession>A0A8I2C2M5</accession>
<evidence type="ECO:0000313" key="6">
    <source>
        <dbReference type="EMBL" id="MBP1290992.1"/>
    </source>
</evidence>